<dbReference type="Proteomes" id="UP001230504">
    <property type="component" value="Unassembled WGS sequence"/>
</dbReference>
<keyword evidence="2" id="KW-1185">Reference proteome</keyword>
<dbReference type="RefSeq" id="XP_060411294.1">
    <property type="nucleotide sequence ID" value="XM_060552352.1"/>
</dbReference>
<evidence type="ECO:0000313" key="1">
    <source>
        <dbReference type="EMBL" id="KAK1580237.1"/>
    </source>
</evidence>
<reference evidence="1" key="1">
    <citation type="submission" date="2021-06" db="EMBL/GenBank/DDBJ databases">
        <title>Comparative genomics, transcriptomics and evolutionary studies reveal genomic signatures of adaptation to plant cell wall in hemibiotrophic fungi.</title>
        <authorList>
            <consortium name="DOE Joint Genome Institute"/>
            <person name="Baroncelli R."/>
            <person name="Diaz J.F."/>
            <person name="Benocci T."/>
            <person name="Peng M."/>
            <person name="Battaglia E."/>
            <person name="Haridas S."/>
            <person name="Andreopoulos W."/>
            <person name="Labutti K."/>
            <person name="Pangilinan J."/>
            <person name="Floch G.L."/>
            <person name="Makela M.R."/>
            <person name="Henrissat B."/>
            <person name="Grigoriev I.V."/>
            <person name="Crouch J.A."/>
            <person name="De Vries R.P."/>
            <person name="Sukno S.A."/>
            <person name="Thon M.R."/>
        </authorList>
    </citation>
    <scope>NUCLEOTIDE SEQUENCE</scope>
    <source>
        <strain evidence="1">CBS 125086</strain>
    </source>
</reference>
<name>A0AAD8V1Z3_9PEZI</name>
<dbReference type="EMBL" id="JAHLJV010000057">
    <property type="protein sequence ID" value="KAK1580237.1"/>
    <property type="molecule type" value="Genomic_DNA"/>
</dbReference>
<sequence length="150" mass="16743">MDNPRPFSGVLCNCSLHCLRTDKAGRSLQRCPRAGFIRVVCLQVALLASDMPSLSLSLSIIHPQSMGVGLDSCYPFTRLHSFRVFSFFSPPPFFFLLCPLFSLIPPTRKGEGEASRDVPSQIDPSNNHVPQLSRSWDTDFFSPSICHQQN</sequence>
<protein>
    <submittedName>
        <fullName evidence="1">Uncharacterized protein</fullName>
    </submittedName>
</protein>
<gene>
    <name evidence="1" type="ORF">LY79DRAFT_312574</name>
</gene>
<dbReference type="AlphaFoldDB" id="A0AAD8V1Z3"/>
<comment type="caution">
    <text evidence="1">The sequence shown here is derived from an EMBL/GenBank/DDBJ whole genome shotgun (WGS) entry which is preliminary data.</text>
</comment>
<accession>A0AAD8V1Z3</accession>
<dbReference type="GeneID" id="85436592"/>
<evidence type="ECO:0000313" key="2">
    <source>
        <dbReference type="Proteomes" id="UP001230504"/>
    </source>
</evidence>
<proteinExistence type="predicted"/>
<organism evidence="1 2">
    <name type="scientific">Colletotrichum navitas</name>
    <dbReference type="NCBI Taxonomy" id="681940"/>
    <lineage>
        <taxon>Eukaryota</taxon>
        <taxon>Fungi</taxon>
        <taxon>Dikarya</taxon>
        <taxon>Ascomycota</taxon>
        <taxon>Pezizomycotina</taxon>
        <taxon>Sordariomycetes</taxon>
        <taxon>Hypocreomycetidae</taxon>
        <taxon>Glomerellales</taxon>
        <taxon>Glomerellaceae</taxon>
        <taxon>Colletotrichum</taxon>
        <taxon>Colletotrichum graminicola species complex</taxon>
    </lineage>
</organism>